<dbReference type="Pfam" id="PF23325">
    <property type="entry name" value="TPR_28"/>
    <property type="match status" value="1"/>
</dbReference>
<keyword evidence="5" id="KW-1185">Reference proteome</keyword>
<dbReference type="Pfam" id="PF01369">
    <property type="entry name" value="Sec7"/>
    <property type="match status" value="1"/>
</dbReference>
<dbReference type="GO" id="GO:0005085">
    <property type="term" value="F:guanyl-nucleotide exchange factor activity"/>
    <property type="evidence" value="ECO:0007669"/>
    <property type="project" value="InterPro"/>
</dbReference>
<reference evidence="4 5" key="1">
    <citation type="journal article" date="2024" name="Nat. Commun.">
        <title>Phylogenomics reveals the evolutionary origins of lichenization in chlorophyte algae.</title>
        <authorList>
            <person name="Puginier C."/>
            <person name="Libourel C."/>
            <person name="Otte J."/>
            <person name="Skaloud P."/>
            <person name="Haon M."/>
            <person name="Grisel S."/>
            <person name="Petersen M."/>
            <person name="Berrin J.G."/>
            <person name="Delaux P.M."/>
            <person name="Dal Grande F."/>
            <person name="Keller J."/>
        </authorList>
    </citation>
    <scope>NUCLEOTIDE SEQUENCE [LARGE SCALE GENOMIC DNA]</scope>
    <source>
        <strain evidence="4 5">SAG 245.80</strain>
    </source>
</reference>
<comment type="subcellular location">
    <subcellularLocation>
        <location evidence="1">Cytoplasm</location>
        <location evidence="1">Cytosol</location>
    </subcellularLocation>
</comment>
<dbReference type="SMART" id="SM00222">
    <property type="entry name" value="Sec7"/>
    <property type="match status" value="1"/>
</dbReference>
<evidence type="ECO:0000256" key="2">
    <source>
        <dbReference type="SAM" id="MobiDB-lite"/>
    </source>
</evidence>
<dbReference type="Gene3D" id="1.10.1000.11">
    <property type="entry name" value="Arf Nucleotide-binding Site Opener,domain 2"/>
    <property type="match status" value="1"/>
</dbReference>
<dbReference type="PANTHER" id="PTHR10663">
    <property type="entry name" value="GUANYL-NUCLEOTIDE EXCHANGE FACTOR"/>
    <property type="match status" value="1"/>
</dbReference>
<feature type="compositionally biased region" description="Low complexity" evidence="2">
    <location>
        <begin position="257"/>
        <end position="299"/>
    </location>
</feature>
<dbReference type="GO" id="GO:0016192">
    <property type="term" value="P:vesicle-mediated transport"/>
    <property type="evidence" value="ECO:0007669"/>
    <property type="project" value="UniProtKB-ARBA"/>
</dbReference>
<dbReference type="FunFam" id="1.10.1000.11:FF:000002">
    <property type="entry name" value="Cytohesin 1"/>
    <property type="match status" value="1"/>
</dbReference>
<dbReference type="InterPro" id="IPR023394">
    <property type="entry name" value="Sec7_C_sf"/>
</dbReference>
<dbReference type="InterPro" id="IPR000904">
    <property type="entry name" value="Sec7_dom"/>
</dbReference>
<evidence type="ECO:0000256" key="1">
    <source>
        <dbReference type="ARBA" id="ARBA00004514"/>
    </source>
</evidence>
<dbReference type="InterPro" id="IPR035999">
    <property type="entry name" value="Sec7_dom_sf"/>
</dbReference>
<feature type="region of interest" description="Disordered" evidence="2">
    <location>
        <begin position="222"/>
        <end position="325"/>
    </location>
</feature>
<dbReference type="InterPro" id="IPR032691">
    <property type="entry name" value="Mon2/Sec7/BIG1-like_HUS"/>
</dbReference>
<protein>
    <recommendedName>
        <fullName evidence="3">SEC7 domain-containing protein</fullName>
    </recommendedName>
</protein>
<dbReference type="Proteomes" id="UP001445335">
    <property type="component" value="Unassembled WGS sequence"/>
</dbReference>
<dbReference type="CDD" id="cd00171">
    <property type="entry name" value="Sec7"/>
    <property type="match status" value="1"/>
</dbReference>
<dbReference type="PROSITE" id="PS50190">
    <property type="entry name" value="SEC7"/>
    <property type="match status" value="1"/>
</dbReference>
<evidence type="ECO:0000259" key="3">
    <source>
        <dbReference type="PROSITE" id="PS50190"/>
    </source>
</evidence>
<dbReference type="SUPFAM" id="SSF48425">
    <property type="entry name" value="Sec7 domain"/>
    <property type="match status" value="1"/>
</dbReference>
<dbReference type="GO" id="GO:0012505">
    <property type="term" value="C:endomembrane system"/>
    <property type="evidence" value="ECO:0007669"/>
    <property type="project" value="UniProtKB-ARBA"/>
</dbReference>
<dbReference type="Gene3D" id="1.10.220.20">
    <property type="match status" value="1"/>
</dbReference>
<dbReference type="InterPro" id="IPR056604">
    <property type="entry name" value="GBF1-like_TPR"/>
</dbReference>
<accession>A0AAW1S5T5</accession>
<dbReference type="GO" id="GO:0032012">
    <property type="term" value="P:regulation of ARF protein signal transduction"/>
    <property type="evidence" value="ECO:0007669"/>
    <property type="project" value="InterPro"/>
</dbReference>
<evidence type="ECO:0000313" key="4">
    <source>
        <dbReference type="EMBL" id="KAK9841755.1"/>
    </source>
</evidence>
<feature type="compositionally biased region" description="Low complexity" evidence="2">
    <location>
        <begin position="225"/>
        <end position="247"/>
    </location>
</feature>
<dbReference type="Pfam" id="PF12783">
    <property type="entry name" value="Sec7-like_HUS"/>
    <property type="match status" value="1"/>
</dbReference>
<feature type="domain" description="SEC7" evidence="3">
    <location>
        <begin position="590"/>
        <end position="779"/>
    </location>
</feature>
<gene>
    <name evidence="4" type="ORF">WJX81_000904</name>
</gene>
<dbReference type="PANTHER" id="PTHR10663:SF388">
    <property type="entry name" value="GOLGI-SPECIFIC BREFELDIN A-RESISTANCE GUANINE NUCLEOTIDE EXCHANGE FACTOR 1"/>
    <property type="match status" value="1"/>
</dbReference>
<evidence type="ECO:0000313" key="5">
    <source>
        <dbReference type="Proteomes" id="UP001445335"/>
    </source>
</evidence>
<dbReference type="GO" id="GO:0005829">
    <property type="term" value="C:cytosol"/>
    <property type="evidence" value="ECO:0007669"/>
    <property type="project" value="UniProtKB-SubCell"/>
</dbReference>
<dbReference type="EMBL" id="JALJOU010000010">
    <property type="protein sequence ID" value="KAK9841755.1"/>
    <property type="molecule type" value="Genomic_DNA"/>
</dbReference>
<proteinExistence type="predicted"/>
<name>A0AAW1S5T5_9CHLO</name>
<sequence length="1533" mass="161070">MSAPNWIALLLNQELAAVITAMRQNVKWALVPNRYLRAHEKDSGDDPLLEDFKLLRRRIFHWHDWSLVDPLEYLGPFLEVIRSPETSGPITGVALSSVCRMLDEYTLGGSGADIAEVMRLTAEAVTQCKFEATDPAADEVVLYKILQVLLACMKCPGGKLLTNDNVVSLFQACFRIGHYQTDRGKGMSELLTQASRMILGEMVALIFARLGEMPETALTPTTARSLVASRPLSPAPSAAPSATPMLAGPGALEPARSAEPGAAASGKGAAVPAENGGAAAGPPAEAAADGDMGSGSAAAPLTGPPEHLSPIRSRPAGSGGGGGGGHGLESVAEALGFVVSLVASAGEGAHADLNVLGLGLLTRALAAGGNAFSRHEALLALLREDAWAALAAAARTGGLPALAGACQAALALYCSLGSAVLLQVDAFLTMVVLPVAEGRTATGTAHQEAALEGLLDFCNQAGFVRAVFLNVDCRIERANLFETAAGLLSKTAFPVNRPLAAVHLLALEGLLAIMSSLSRGCAGQSGHDADESDVDIALLPVWEALCSGRLPPPMANGHLQDGDTGAGGYESPHSRAAARAESVLAAAADAALAEKAAKARLALAADHFNRDYKKGFQFLQALGLLAEELDAAAVARFLRFCPGLSKSIIGELLGENEDFFLEVLDAFTATFDFAGLSFDMAIRVYLESFRLPGEAQKINRIMESFGKAYHAQCPALFKNADAVYILAYSVILLNTDQHNSQVKKKMTVDEFVRNNRGINSGEDLPREFLRALYVSIAADEIRISSEAQAGSAPLSPVLWAQLALQSQAPRGAMLQPPAHGVPRVDREMFRRLWGPTVAAVSVVLDQSEEPSTVREALDGLLLTARIAAHHHVDEVMDSLVESLSRFTALLNPALPRAAVAFGENEKARAATQTFFAIANRYGDSLRSGWRNVLDCVIRLHRLGLLPPGVVLLEAGEPDAGKLALPRAPASRRTASATSIISRAFSSLISIESADGGAAQEAASDREAAAVQRTAACIAGCRLEDLFADSKFLRAEALLELVRAAMYAPGPLGRIAATGEGSDTAELCLELVIAVALRNRDRLLMVWPLVHEYLAAILSPEGPRGASALVARAALGLLRVCQRLLPYKEDTADALLRSLGLMLLVRQSTAWEISQRLATETLALVSGSAAYIRTLHGWSTVCKLISMTSMHPDAFAIALDALAVIARPPALAPPSFLPCLEAVVAVAERNASKEGGWEHTERALEMLDSMSVWVLRYGEAAAAGGPVAAEALPADPAPGLLTAGLPDVRAEPAETQATVPDMWMALVKALARTSTHPQEHIRAQALVTLQRTVVGSEALGLGGERWGGALDAAVVPLVAQLAGALTARSRTDPGIERTLRAAVLLLCKALLQFLLPLAAEPAFPALWAATLGALGECTKPRSEELAEAVPEALKNMLLVMAAQGVLTPAWTDADGRSLWDLTWSRARGISSGLQPQLLAVSGVAPAMPPPPYAAGDLGAAREDVTGIGLNQGRAHREHGEIASAAAFVAAGQQT</sequence>
<comment type="caution">
    <text evidence="4">The sequence shown here is derived from an EMBL/GenBank/DDBJ whole genome shotgun (WGS) entry which is preliminary data.</text>
</comment>
<organism evidence="4 5">
    <name type="scientific">Elliptochloris bilobata</name>
    <dbReference type="NCBI Taxonomy" id="381761"/>
    <lineage>
        <taxon>Eukaryota</taxon>
        <taxon>Viridiplantae</taxon>
        <taxon>Chlorophyta</taxon>
        <taxon>core chlorophytes</taxon>
        <taxon>Trebouxiophyceae</taxon>
        <taxon>Trebouxiophyceae incertae sedis</taxon>
        <taxon>Elliptochloris clade</taxon>
        <taxon>Elliptochloris</taxon>
    </lineage>
</organism>